<accession>A0A6C0ACX5</accession>
<protein>
    <submittedName>
        <fullName evidence="1">Uncharacterized protein</fullName>
    </submittedName>
</protein>
<dbReference type="EMBL" id="MN740593">
    <property type="protein sequence ID" value="QHS77587.1"/>
    <property type="molecule type" value="Genomic_DNA"/>
</dbReference>
<proteinExistence type="predicted"/>
<name>A0A6C0ACX5_9ZZZZ</name>
<sequence>MKEDIYETIFFDYFDKDNEEESNFEIMSALKSIFSKYLHIIWDF</sequence>
<organism evidence="1">
    <name type="scientific">viral metagenome</name>
    <dbReference type="NCBI Taxonomy" id="1070528"/>
    <lineage>
        <taxon>unclassified sequences</taxon>
        <taxon>metagenomes</taxon>
        <taxon>organismal metagenomes</taxon>
    </lineage>
</organism>
<evidence type="ECO:0000313" key="1">
    <source>
        <dbReference type="EMBL" id="QHS77587.1"/>
    </source>
</evidence>
<reference evidence="1" key="1">
    <citation type="journal article" date="2020" name="Nature">
        <title>Giant virus diversity and host interactions through global metagenomics.</title>
        <authorList>
            <person name="Schulz F."/>
            <person name="Roux S."/>
            <person name="Paez-Espino D."/>
            <person name="Jungbluth S."/>
            <person name="Walsh D.A."/>
            <person name="Denef V.J."/>
            <person name="McMahon K.D."/>
            <person name="Konstantinidis K.T."/>
            <person name="Eloe-Fadrosh E.A."/>
            <person name="Kyrpides N.C."/>
            <person name="Woyke T."/>
        </authorList>
    </citation>
    <scope>NUCLEOTIDE SEQUENCE</scope>
    <source>
        <strain evidence="1">GVMAG-S-1021933-23</strain>
    </source>
</reference>
<dbReference type="AlphaFoldDB" id="A0A6C0ACX5"/>